<evidence type="ECO:0008006" key="8">
    <source>
        <dbReference type="Google" id="ProtNLM"/>
    </source>
</evidence>
<reference evidence="6" key="1">
    <citation type="journal article" date="2020" name="Stud. Mycol.">
        <title>101 Dothideomycetes genomes: a test case for predicting lifestyles and emergence of pathogens.</title>
        <authorList>
            <person name="Haridas S."/>
            <person name="Albert R."/>
            <person name="Binder M."/>
            <person name="Bloem J."/>
            <person name="Labutti K."/>
            <person name="Salamov A."/>
            <person name="Andreopoulos B."/>
            <person name="Baker S."/>
            <person name="Barry K."/>
            <person name="Bills G."/>
            <person name="Bluhm B."/>
            <person name="Cannon C."/>
            <person name="Castanera R."/>
            <person name="Culley D."/>
            <person name="Daum C."/>
            <person name="Ezra D."/>
            <person name="Gonzalez J."/>
            <person name="Henrissat B."/>
            <person name="Kuo A."/>
            <person name="Liang C."/>
            <person name="Lipzen A."/>
            <person name="Lutzoni F."/>
            <person name="Magnuson J."/>
            <person name="Mondo S."/>
            <person name="Nolan M."/>
            <person name="Ohm R."/>
            <person name="Pangilinan J."/>
            <person name="Park H.-J."/>
            <person name="Ramirez L."/>
            <person name="Alfaro M."/>
            <person name="Sun H."/>
            <person name="Tritt A."/>
            <person name="Yoshinaga Y."/>
            <person name="Zwiers L.-H."/>
            <person name="Turgeon B."/>
            <person name="Goodwin S."/>
            <person name="Spatafora J."/>
            <person name="Crous P."/>
            <person name="Grigoriev I."/>
        </authorList>
    </citation>
    <scope>NUCLEOTIDE SEQUENCE</scope>
    <source>
        <strain evidence="6">CBS 115976</strain>
    </source>
</reference>
<dbReference type="Proteomes" id="UP000799302">
    <property type="component" value="Unassembled WGS sequence"/>
</dbReference>
<evidence type="ECO:0000256" key="2">
    <source>
        <dbReference type="ARBA" id="ARBA00006374"/>
    </source>
</evidence>
<keyword evidence="4" id="KW-0539">Nucleus</keyword>
<dbReference type="PANTHER" id="PTHR13026">
    <property type="entry name" value="NNP-1 PROTEIN NOVEL NUCLEAR PROTEIN 1 NOP52"/>
    <property type="match status" value="1"/>
</dbReference>
<proteinExistence type="inferred from homology"/>
<comment type="similarity">
    <text evidence="2">Belongs to the RRP1 family.</text>
</comment>
<keyword evidence="7" id="KW-1185">Reference proteome</keyword>
<dbReference type="AlphaFoldDB" id="A0A6A6U5T8"/>
<dbReference type="Pfam" id="PF05997">
    <property type="entry name" value="Nop52"/>
    <property type="match status" value="1"/>
</dbReference>
<organism evidence="6 7">
    <name type="scientific">Microthyrium microscopicum</name>
    <dbReference type="NCBI Taxonomy" id="703497"/>
    <lineage>
        <taxon>Eukaryota</taxon>
        <taxon>Fungi</taxon>
        <taxon>Dikarya</taxon>
        <taxon>Ascomycota</taxon>
        <taxon>Pezizomycotina</taxon>
        <taxon>Dothideomycetes</taxon>
        <taxon>Dothideomycetes incertae sedis</taxon>
        <taxon>Microthyriales</taxon>
        <taxon>Microthyriaceae</taxon>
        <taxon>Microthyrium</taxon>
    </lineage>
</organism>
<name>A0A6A6U5T8_9PEZI</name>
<feature type="region of interest" description="Disordered" evidence="5">
    <location>
        <begin position="217"/>
        <end position="247"/>
    </location>
</feature>
<evidence type="ECO:0000256" key="5">
    <source>
        <dbReference type="SAM" id="MobiDB-lite"/>
    </source>
</evidence>
<evidence type="ECO:0000313" key="7">
    <source>
        <dbReference type="Proteomes" id="UP000799302"/>
    </source>
</evidence>
<evidence type="ECO:0000256" key="4">
    <source>
        <dbReference type="ARBA" id="ARBA00023242"/>
    </source>
</evidence>
<dbReference type="PANTHER" id="PTHR13026:SF0">
    <property type="entry name" value="RIBOSOMAL RNA PROCESSING 1B"/>
    <property type="match status" value="1"/>
</dbReference>
<sequence>MDANSPFIKQLASSDRKVRDKALESLRSYLRQKSDLNQLELLKLWKGLFYCMWMSDRAHTQQQLARDLGSLVVDIPPSAVMPFLEAFWTTMAREWMGIDVLRMDKFLYLVRIYHRTALQYLSKQHWKNKAQIDEYLRILSDTPLNPTDNKIPNGMRYHMIDLYVDELEEAGADKEDSDVPVETLLQPLRDLGAKTPTKPVRKRVKEALEDERVKRWLGEEVEVENDEEEKDAEEQGDDDEEWGGIEE</sequence>
<keyword evidence="3" id="KW-0698">rRNA processing</keyword>
<evidence type="ECO:0000256" key="1">
    <source>
        <dbReference type="ARBA" id="ARBA00004123"/>
    </source>
</evidence>
<gene>
    <name evidence="6" type="ORF">BT63DRAFT_415187</name>
</gene>
<dbReference type="GO" id="GO:0005634">
    <property type="term" value="C:nucleus"/>
    <property type="evidence" value="ECO:0007669"/>
    <property type="project" value="UniProtKB-SubCell"/>
</dbReference>
<dbReference type="GO" id="GO:0030688">
    <property type="term" value="C:preribosome, small subunit precursor"/>
    <property type="evidence" value="ECO:0007669"/>
    <property type="project" value="InterPro"/>
</dbReference>
<feature type="compositionally biased region" description="Acidic residues" evidence="5">
    <location>
        <begin position="219"/>
        <end position="247"/>
    </location>
</feature>
<comment type="subcellular location">
    <subcellularLocation>
        <location evidence="1">Nucleus</location>
    </subcellularLocation>
</comment>
<evidence type="ECO:0000313" key="6">
    <source>
        <dbReference type="EMBL" id="KAF2667645.1"/>
    </source>
</evidence>
<dbReference type="OrthoDB" id="2019504at2759"/>
<dbReference type="InterPro" id="IPR010301">
    <property type="entry name" value="RRP1"/>
</dbReference>
<dbReference type="EMBL" id="MU004237">
    <property type="protein sequence ID" value="KAF2667645.1"/>
    <property type="molecule type" value="Genomic_DNA"/>
</dbReference>
<dbReference type="GO" id="GO:0006364">
    <property type="term" value="P:rRNA processing"/>
    <property type="evidence" value="ECO:0007669"/>
    <property type="project" value="UniProtKB-KW"/>
</dbReference>
<protein>
    <recommendedName>
        <fullName evidence="8">Nop52-domain-containing protein</fullName>
    </recommendedName>
</protein>
<evidence type="ECO:0000256" key="3">
    <source>
        <dbReference type="ARBA" id="ARBA00022552"/>
    </source>
</evidence>
<accession>A0A6A6U5T8</accession>